<sequence>MSISTARKGSSLNGATDYSPLGQGEKQNDPLSRITALDTVVNDNTDGGVWILGGSISLAYCCTYFWRYPIFMLPPSYLHNTTTSSNSNNNESLDLQAWFSLAFIGGFGSSKLLGMQLLSSRFFFRHRLVLILAMIWVSMLVECLGVAVAPPHSSHMIPVISVYISSFVQSWIYGALITYLEGRQQTETLLAAIIAATIAAGGMSRGTATLVLQTCPNLPPTQMPLAIGLVMATVASLAVVLASRQPPPTALDQQTKCPRQPMTWNQQMDFFQLYGWGVLGLYLAYALLVGVRSFRDFYSKQIFATSYDNGDDGQEVPSWMFFVADLPGALLSAIVITTFQGGGNHHATIFSNMVSTSMAFGVLVLVSTVAFLGNLLNGVWWQISLGIGIYGSFGILTTAIHERLIAATRTPGTCTFLVLLGDAGAYVVTLTILLLRDFASSSSSSDSDNDDKAQDVLQQFLPMIFLAIGTGLGTLWMARHYFQRKLQSMEEEPHLDHLEANGFHKEMDGDGSLELTKQSTS</sequence>
<comment type="caution">
    <text evidence="3">The sequence shown here is derived from an EMBL/GenBank/DDBJ whole genome shotgun (WGS) entry which is preliminary data.</text>
</comment>
<feature type="region of interest" description="Disordered" evidence="1">
    <location>
        <begin position="1"/>
        <end position="29"/>
    </location>
</feature>
<proteinExistence type="predicted"/>
<dbReference type="Pfam" id="PF18943">
    <property type="entry name" value="DUF5690"/>
    <property type="match status" value="1"/>
</dbReference>
<evidence type="ECO:0000313" key="3">
    <source>
        <dbReference type="EMBL" id="CAB9509890.1"/>
    </source>
</evidence>
<feature type="transmembrane region" description="Helical" evidence="2">
    <location>
        <begin position="379"/>
        <end position="400"/>
    </location>
</feature>
<feature type="transmembrane region" description="Helical" evidence="2">
    <location>
        <begin position="273"/>
        <end position="291"/>
    </location>
</feature>
<dbReference type="SUPFAM" id="SSF103473">
    <property type="entry name" value="MFS general substrate transporter"/>
    <property type="match status" value="1"/>
</dbReference>
<evidence type="ECO:0000313" key="4">
    <source>
        <dbReference type="Proteomes" id="UP001153069"/>
    </source>
</evidence>
<protein>
    <submittedName>
        <fullName evidence="3">Uncharacterized protein</fullName>
    </submittedName>
</protein>
<feature type="transmembrane region" description="Helical" evidence="2">
    <location>
        <begin position="47"/>
        <end position="66"/>
    </location>
</feature>
<dbReference type="InterPro" id="IPR036259">
    <property type="entry name" value="MFS_trans_sf"/>
</dbReference>
<evidence type="ECO:0000256" key="2">
    <source>
        <dbReference type="SAM" id="Phobius"/>
    </source>
</evidence>
<dbReference type="OrthoDB" id="10268023at2759"/>
<feature type="transmembrane region" description="Helical" evidence="2">
    <location>
        <begin position="189"/>
        <end position="211"/>
    </location>
</feature>
<keyword evidence="2" id="KW-1133">Transmembrane helix</keyword>
<feature type="transmembrane region" description="Helical" evidence="2">
    <location>
        <begin position="223"/>
        <end position="242"/>
    </location>
</feature>
<name>A0A9N8HF03_9STRA</name>
<feature type="compositionally biased region" description="Polar residues" evidence="1">
    <location>
        <begin position="1"/>
        <end position="16"/>
    </location>
</feature>
<dbReference type="Proteomes" id="UP001153069">
    <property type="component" value="Unassembled WGS sequence"/>
</dbReference>
<keyword evidence="2" id="KW-0472">Membrane</keyword>
<feature type="transmembrane region" description="Helical" evidence="2">
    <location>
        <begin position="319"/>
        <end position="337"/>
    </location>
</feature>
<feature type="transmembrane region" description="Helical" evidence="2">
    <location>
        <begin position="130"/>
        <end position="149"/>
    </location>
</feature>
<dbReference type="EMBL" id="CAICTM010000408">
    <property type="protein sequence ID" value="CAB9509890.1"/>
    <property type="molecule type" value="Genomic_DNA"/>
</dbReference>
<feature type="transmembrane region" description="Helical" evidence="2">
    <location>
        <begin position="456"/>
        <end position="478"/>
    </location>
</feature>
<feature type="transmembrane region" description="Helical" evidence="2">
    <location>
        <begin position="97"/>
        <end position="118"/>
    </location>
</feature>
<keyword evidence="4" id="KW-1185">Reference proteome</keyword>
<dbReference type="AlphaFoldDB" id="A0A9N8HF03"/>
<dbReference type="InterPro" id="IPR043745">
    <property type="entry name" value="DUF5690"/>
</dbReference>
<feature type="transmembrane region" description="Helical" evidence="2">
    <location>
        <begin position="349"/>
        <end position="373"/>
    </location>
</feature>
<gene>
    <name evidence="3" type="ORF">SEMRO_409_G137180.1</name>
</gene>
<reference evidence="3" key="1">
    <citation type="submission" date="2020-06" db="EMBL/GenBank/DDBJ databases">
        <authorList>
            <consortium name="Plant Systems Biology data submission"/>
        </authorList>
    </citation>
    <scope>NUCLEOTIDE SEQUENCE</scope>
    <source>
        <strain evidence="3">D6</strain>
    </source>
</reference>
<evidence type="ECO:0000256" key="1">
    <source>
        <dbReference type="SAM" id="MobiDB-lite"/>
    </source>
</evidence>
<feature type="transmembrane region" description="Helical" evidence="2">
    <location>
        <begin position="412"/>
        <end position="436"/>
    </location>
</feature>
<feature type="transmembrane region" description="Helical" evidence="2">
    <location>
        <begin position="155"/>
        <end position="177"/>
    </location>
</feature>
<organism evidence="3 4">
    <name type="scientific">Seminavis robusta</name>
    <dbReference type="NCBI Taxonomy" id="568900"/>
    <lineage>
        <taxon>Eukaryota</taxon>
        <taxon>Sar</taxon>
        <taxon>Stramenopiles</taxon>
        <taxon>Ochrophyta</taxon>
        <taxon>Bacillariophyta</taxon>
        <taxon>Bacillariophyceae</taxon>
        <taxon>Bacillariophycidae</taxon>
        <taxon>Naviculales</taxon>
        <taxon>Naviculaceae</taxon>
        <taxon>Seminavis</taxon>
    </lineage>
</organism>
<accession>A0A9N8HF03</accession>
<keyword evidence="2" id="KW-0812">Transmembrane</keyword>